<dbReference type="InterPro" id="IPR010148">
    <property type="entry name" value="CRISPR-assoc_prot_CT1975"/>
</dbReference>
<comment type="caution">
    <text evidence="1">The sequence shown here is derived from an EMBL/GenBank/DDBJ whole genome shotgun (WGS) entry which is preliminary data.</text>
</comment>
<dbReference type="EMBL" id="JACOFV010000001">
    <property type="protein sequence ID" value="MBC3860879.1"/>
    <property type="molecule type" value="Genomic_DNA"/>
</dbReference>
<name>A0A923KN63_9BURK</name>
<evidence type="ECO:0000313" key="1">
    <source>
        <dbReference type="EMBL" id="MBC3860879.1"/>
    </source>
</evidence>
<accession>A0A923KN63</accession>
<dbReference type="RefSeq" id="WP_186910796.1">
    <property type="nucleotide sequence ID" value="NZ_JACOFV010000001.1"/>
</dbReference>
<sequence length="390" mass="42096">MKNQFTNLRIEFHILQSFPVTCLNRDDVGAPKTAIVGGVQRARVSSQAWKRPIRMAMQELGITHGTRTKLISKLVTEACLKKGATVEQAITCGDKIEGIFIKKKEEKKAKKGKDSAVDVEGDDTSLEASADKTDTLLFLSPNEVAIIAQACADNGFDPDKVITQKDAKKQAKELADLIGKVNEAIDAVDIALFGRMVAQAADLNIDGATTFSHAISTHKVSNEVEFFTAMDDVDPTPGSAHMGSLEFNSATYYRYVSLDLGQLNQTLAGHSLPEAVEAFTKALFVAVPTARQATQSGASPWAFAKIFVRKGQGLQVPFETPVKAEAGGGFIKNSIDAMSTYLAKQEKLHGSLFGKQAEYTYSQDADLTVDDLIAALKQHSTADVAENIHA</sequence>
<dbReference type="Proteomes" id="UP000634011">
    <property type="component" value="Unassembled WGS sequence"/>
</dbReference>
<reference evidence="1" key="1">
    <citation type="submission" date="2020-08" db="EMBL/GenBank/DDBJ databases">
        <title>Novel species isolated from subtropical streams in China.</title>
        <authorList>
            <person name="Lu H."/>
        </authorList>
    </citation>
    <scope>NUCLEOTIDE SEQUENCE</scope>
    <source>
        <strain evidence="1">KACC 12607</strain>
    </source>
</reference>
<dbReference type="AlphaFoldDB" id="A0A923KN63"/>
<protein>
    <submittedName>
        <fullName evidence="1">Type I-E CRISPR-associated protein Cas7/Cse4/CasC</fullName>
    </submittedName>
</protein>
<gene>
    <name evidence="1" type="primary">cas7e</name>
    <name evidence="1" type="ORF">H8K32_02110</name>
</gene>
<dbReference type="Pfam" id="PF09344">
    <property type="entry name" value="Cas_CT1975"/>
    <property type="match status" value="1"/>
</dbReference>
<keyword evidence="2" id="KW-1185">Reference proteome</keyword>
<proteinExistence type="predicted"/>
<organism evidence="1 2">
    <name type="scientific">Undibacterium jejuense</name>
    <dbReference type="NCBI Taxonomy" id="1344949"/>
    <lineage>
        <taxon>Bacteria</taxon>
        <taxon>Pseudomonadati</taxon>
        <taxon>Pseudomonadota</taxon>
        <taxon>Betaproteobacteria</taxon>
        <taxon>Burkholderiales</taxon>
        <taxon>Oxalobacteraceae</taxon>
        <taxon>Undibacterium</taxon>
    </lineage>
</organism>
<dbReference type="NCBIfam" id="TIGR01869">
    <property type="entry name" value="casC_Cse4"/>
    <property type="match status" value="1"/>
</dbReference>
<evidence type="ECO:0000313" key="2">
    <source>
        <dbReference type="Proteomes" id="UP000634011"/>
    </source>
</evidence>